<feature type="domain" description="PhnB-like" evidence="1">
    <location>
        <begin position="4"/>
        <end position="115"/>
    </location>
</feature>
<name>A0A9D7XE48_9BACT</name>
<dbReference type="EMBL" id="JADKFW010000004">
    <property type="protein sequence ID" value="MBK9717370.1"/>
    <property type="molecule type" value="Genomic_DNA"/>
</dbReference>
<dbReference type="InterPro" id="IPR028973">
    <property type="entry name" value="PhnB-like"/>
</dbReference>
<dbReference type="Proteomes" id="UP000808349">
    <property type="component" value="Unassembled WGS sequence"/>
</dbReference>
<dbReference type="Pfam" id="PF06983">
    <property type="entry name" value="3-dmu-9_3-mt"/>
    <property type="match status" value="2"/>
</dbReference>
<comment type="caution">
    <text evidence="2">The sequence shown here is derived from an EMBL/GenBank/DDBJ whole genome shotgun (WGS) entry which is preliminary data.</text>
</comment>
<evidence type="ECO:0000313" key="3">
    <source>
        <dbReference type="Proteomes" id="UP000808349"/>
    </source>
</evidence>
<organism evidence="2 3">
    <name type="scientific">Candidatus Defluviibacterium haderslevense</name>
    <dbReference type="NCBI Taxonomy" id="2981993"/>
    <lineage>
        <taxon>Bacteria</taxon>
        <taxon>Pseudomonadati</taxon>
        <taxon>Bacteroidota</taxon>
        <taxon>Saprospiria</taxon>
        <taxon>Saprospirales</taxon>
        <taxon>Saprospiraceae</taxon>
        <taxon>Candidatus Defluviibacterium</taxon>
    </lineage>
</organism>
<gene>
    <name evidence="2" type="ORF">IPO85_07635</name>
</gene>
<dbReference type="Gene3D" id="3.30.720.100">
    <property type="match status" value="1"/>
</dbReference>
<proteinExistence type="predicted"/>
<dbReference type="PANTHER" id="PTHR33990">
    <property type="entry name" value="PROTEIN YJDN-RELATED"/>
    <property type="match status" value="1"/>
</dbReference>
<dbReference type="SUPFAM" id="SSF54593">
    <property type="entry name" value="Glyoxalase/Bleomycin resistance protein/Dihydroxybiphenyl dioxygenase"/>
    <property type="match status" value="2"/>
</dbReference>
<dbReference type="CDD" id="cd06588">
    <property type="entry name" value="PhnB_like"/>
    <property type="match status" value="2"/>
</dbReference>
<reference evidence="2 3" key="1">
    <citation type="submission" date="2020-10" db="EMBL/GenBank/DDBJ databases">
        <title>Connecting structure to function with the recovery of over 1000 high-quality activated sludge metagenome-assembled genomes encoding full-length rRNA genes using long-read sequencing.</title>
        <authorList>
            <person name="Singleton C.M."/>
            <person name="Petriglieri F."/>
            <person name="Kristensen J.M."/>
            <person name="Kirkegaard R.H."/>
            <person name="Michaelsen T.Y."/>
            <person name="Andersen M.H."/>
            <person name="Karst S.M."/>
            <person name="Dueholm M.S."/>
            <person name="Nielsen P.H."/>
            <person name="Albertsen M."/>
        </authorList>
    </citation>
    <scope>NUCLEOTIDE SEQUENCE [LARGE SCALE GENOMIC DNA]</scope>
    <source>
        <strain evidence="2">Ribe_18-Q3-R11-54_BAT3C.373</strain>
    </source>
</reference>
<feature type="domain" description="PhnB-like" evidence="1">
    <location>
        <begin position="122"/>
        <end position="240"/>
    </location>
</feature>
<dbReference type="Gene3D" id="3.30.720.110">
    <property type="match status" value="1"/>
</dbReference>
<protein>
    <submittedName>
        <fullName evidence="2">VOC family protein</fullName>
    </submittedName>
</protein>
<dbReference type="AlphaFoldDB" id="A0A9D7XE48"/>
<dbReference type="InterPro" id="IPR029068">
    <property type="entry name" value="Glyas_Bleomycin-R_OHBP_Dase"/>
</dbReference>
<evidence type="ECO:0000313" key="2">
    <source>
        <dbReference type="EMBL" id="MBK9717370.1"/>
    </source>
</evidence>
<accession>A0A9D7XE48</accession>
<sequence>MTNEIYACLWFDGKAHEAATFYCSIFNHSRILTENPIVSLFELNGKKIMGLNGGPVFKMNPSISMFIHCTTQEECKRIWDQLSEGGTVLMPLNPYPWSELYGWIQDKYGFTWQIMKGTEDRMMPAMLFTADQLGRAQEGLDFYTSLFKHSSIDSKKYYPEGSPFAGKLSYAEFKLDGYPMVAMEGPNEHNYTFNEGVSLVVNCQNQDEIDFFWNQFTSDGGSESMCGWCKDKFGVSWQIIPNNIAEIMNDKDHGPIAMQAMLKMKKLDIAALLNA</sequence>
<evidence type="ECO:0000259" key="1">
    <source>
        <dbReference type="Pfam" id="PF06983"/>
    </source>
</evidence>
<dbReference type="Gene3D" id="3.10.180.10">
    <property type="entry name" value="2,3-Dihydroxybiphenyl 1,2-Dioxygenase, domain 1"/>
    <property type="match status" value="1"/>
</dbReference>